<dbReference type="AlphaFoldDB" id="A0A6C0IAW6"/>
<reference evidence="13" key="1">
    <citation type="journal article" date="2020" name="Nature">
        <title>Giant virus diversity and host interactions through global metagenomics.</title>
        <authorList>
            <person name="Schulz F."/>
            <person name="Roux S."/>
            <person name="Paez-Espino D."/>
            <person name="Jungbluth S."/>
            <person name="Walsh D.A."/>
            <person name="Denef V.J."/>
            <person name="McMahon K.D."/>
            <person name="Konstantinidis K.T."/>
            <person name="Eloe-Fadrosh E.A."/>
            <person name="Kyrpides N.C."/>
            <person name="Woyke T."/>
        </authorList>
    </citation>
    <scope>NUCLEOTIDE SEQUENCE</scope>
    <source>
        <strain evidence="13">GVMAG-M-3300023184-62</strain>
    </source>
</reference>
<dbReference type="UniPathway" id="UPA00378"/>
<dbReference type="Pfam" id="PF02709">
    <property type="entry name" value="Glyco_transf_7C"/>
    <property type="match status" value="1"/>
</dbReference>
<evidence type="ECO:0000313" key="13">
    <source>
        <dbReference type="EMBL" id="QHT90114.1"/>
    </source>
</evidence>
<dbReference type="Gene3D" id="3.90.550.10">
    <property type="entry name" value="Spore Coat Polysaccharide Biosynthesis Protein SpsA, Chain A"/>
    <property type="match status" value="1"/>
</dbReference>
<dbReference type="InterPro" id="IPR003859">
    <property type="entry name" value="Galactosyl_T"/>
</dbReference>
<dbReference type="EMBL" id="MN740152">
    <property type="protein sequence ID" value="QHT90114.1"/>
    <property type="molecule type" value="Genomic_DNA"/>
</dbReference>
<dbReference type="GO" id="GO:0005794">
    <property type="term" value="C:Golgi apparatus"/>
    <property type="evidence" value="ECO:0007669"/>
    <property type="project" value="TreeGrafter"/>
</dbReference>
<dbReference type="GO" id="GO:0008378">
    <property type="term" value="F:galactosyltransferase activity"/>
    <property type="evidence" value="ECO:0007669"/>
    <property type="project" value="TreeGrafter"/>
</dbReference>
<evidence type="ECO:0000256" key="3">
    <source>
        <dbReference type="ARBA" id="ARBA00005735"/>
    </source>
</evidence>
<name>A0A6C0IAW6_9ZZZZ</name>
<evidence type="ECO:0000256" key="4">
    <source>
        <dbReference type="ARBA" id="ARBA00022676"/>
    </source>
</evidence>
<keyword evidence="9" id="KW-0472">Membrane</keyword>
<protein>
    <recommendedName>
        <fullName evidence="14">Galactosyltransferase C-terminal domain-containing protein</fullName>
    </recommendedName>
</protein>
<dbReference type="PANTHER" id="PTHR19300:SF57">
    <property type="entry name" value="BETA-1,4-N-ACETYLGALACTOSAMINYLTRANSFERASE"/>
    <property type="match status" value="1"/>
</dbReference>
<comment type="subcellular location">
    <subcellularLocation>
        <location evidence="1">Membrane</location>
        <topology evidence="1">Single-pass type II membrane protein</topology>
    </subcellularLocation>
</comment>
<evidence type="ECO:0000259" key="11">
    <source>
        <dbReference type="Pfam" id="PF02709"/>
    </source>
</evidence>
<dbReference type="InterPro" id="IPR029044">
    <property type="entry name" value="Nucleotide-diphossugar_trans"/>
</dbReference>
<evidence type="ECO:0000256" key="5">
    <source>
        <dbReference type="ARBA" id="ARBA00022679"/>
    </source>
</evidence>
<evidence type="ECO:0000256" key="6">
    <source>
        <dbReference type="ARBA" id="ARBA00022692"/>
    </source>
</evidence>
<comment type="pathway">
    <text evidence="2">Protein modification; protein glycosylation.</text>
</comment>
<dbReference type="InterPro" id="IPR027791">
    <property type="entry name" value="Galactosyl_T_C"/>
</dbReference>
<keyword evidence="8" id="KW-1133">Transmembrane helix</keyword>
<organism evidence="13">
    <name type="scientific">viral metagenome</name>
    <dbReference type="NCBI Taxonomy" id="1070528"/>
    <lineage>
        <taxon>unclassified sequences</taxon>
        <taxon>metagenomes</taxon>
        <taxon>organismal metagenomes</taxon>
    </lineage>
</organism>
<evidence type="ECO:0000256" key="8">
    <source>
        <dbReference type="ARBA" id="ARBA00022989"/>
    </source>
</evidence>
<evidence type="ECO:0000256" key="2">
    <source>
        <dbReference type="ARBA" id="ARBA00004922"/>
    </source>
</evidence>
<dbReference type="GO" id="GO:0016020">
    <property type="term" value="C:membrane"/>
    <property type="evidence" value="ECO:0007669"/>
    <property type="project" value="UniProtKB-SubCell"/>
</dbReference>
<keyword evidence="6" id="KW-0812">Transmembrane</keyword>
<dbReference type="GO" id="GO:0005975">
    <property type="term" value="P:carbohydrate metabolic process"/>
    <property type="evidence" value="ECO:0007669"/>
    <property type="project" value="InterPro"/>
</dbReference>
<evidence type="ECO:0000256" key="10">
    <source>
        <dbReference type="ARBA" id="ARBA00023180"/>
    </source>
</evidence>
<dbReference type="PRINTS" id="PR02050">
    <property type="entry name" value="B14GALTRFASE"/>
</dbReference>
<accession>A0A6C0IAW6</accession>
<dbReference type="InterPro" id="IPR027995">
    <property type="entry name" value="Galactosyl_T_N"/>
</dbReference>
<sequence length="223" mass="26094">MLVLLIPYRDRIEHKKIFIDYMTEFFKQQNTEFVIYIIEQSGSRPFNRGALINAGFLEARTKYIGVDVTYAAHDIDMLPMDLSISYKINDNCIKHLYGPAHTVGGICLFNAETFTQINGFPNNYWGWGREDGCLMMRAEVAGIPIDRYSFCERGKTMKFRELPTDKQKQSRWPKGDYDEKAQLCQDEKENPEYSKYNGLSTLQYIVKDRTLDNEVIHMMVYLF</sequence>
<dbReference type="PANTHER" id="PTHR19300">
    <property type="entry name" value="BETA-1,4-GALACTOSYLTRANSFERASE"/>
    <property type="match status" value="1"/>
</dbReference>
<evidence type="ECO:0000256" key="1">
    <source>
        <dbReference type="ARBA" id="ARBA00004606"/>
    </source>
</evidence>
<feature type="domain" description="Galactosyltransferase N-terminal" evidence="12">
    <location>
        <begin position="3"/>
        <end position="87"/>
    </location>
</feature>
<keyword evidence="5" id="KW-0808">Transferase</keyword>
<dbReference type="SUPFAM" id="SSF53448">
    <property type="entry name" value="Nucleotide-diphospho-sugar transferases"/>
    <property type="match status" value="1"/>
</dbReference>
<dbReference type="Pfam" id="PF13733">
    <property type="entry name" value="Glyco_transf_7N"/>
    <property type="match status" value="1"/>
</dbReference>
<evidence type="ECO:0000256" key="7">
    <source>
        <dbReference type="ARBA" id="ARBA00022968"/>
    </source>
</evidence>
<proteinExistence type="inferred from homology"/>
<comment type="similarity">
    <text evidence="3">Belongs to the glycosyltransferase 7 family.</text>
</comment>
<evidence type="ECO:0008006" key="14">
    <source>
        <dbReference type="Google" id="ProtNLM"/>
    </source>
</evidence>
<evidence type="ECO:0000259" key="12">
    <source>
        <dbReference type="Pfam" id="PF13733"/>
    </source>
</evidence>
<evidence type="ECO:0000256" key="9">
    <source>
        <dbReference type="ARBA" id="ARBA00023136"/>
    </source>
</evidence>
<feature type="domain" description="Galactosyltransferase C-terminal" evidence="11">
    <location>
        <begin position="101"/>
        <end position="157"/>
    </location>
</feature>
<keyword evidence="7" id="KW-0735">Signal-anchor</keyword>
<keyword evidence="4" id="KW-0328">Glycosyltransferase</keyword>
<keyword evidence="10" id="KW-0325">Glycoprotein</keyword>